<keyword evidence="2" id="KW-0238">DNA-binding</keyword>
<evidence type="ECO:0000256" key="3">
    <source>
        <dbReference type="ARBA" id="ARBA00023163"/>
    </source>
</evidence>
<evidence type="ECO:0000313" key="6">
    <source>
        <dbReference type="Proteomes" id="UP000295341"/>
    </source>
</evidence>
<keyword evidence="1" id="KW-0805">Transcription regulation</keyword>
<evidence type="ECO:0000256" key="2">
    <source>
        <dbReference type="ARBA" id="ARBA00023125"/>
    </source>
</evidence>
<dbReference type="SMART" id="SM00421">
    <property type="entry name" value="HTH_LUXR"/>
    <property type="match status" value="1"/>
</dbReference>
<dbReference type="InterPro" id="IPR016032">
    <property type="entry name" value="Sig_transdc_resp-reg_C-effctor"/>
</dbReference>
<keyword evidence="6" id="KW-1185">Reference proteome</keyword>
<dbReference type="InterPro" id="IPR036388">
    <property type="entry name" value="WH-like_DNA-bd_sf"/>
</dbReference>
<accession>A0A4V3US21</accession>
<proteinExistence type="predicted"/>
<dbReference type="InterPro" id="IPR036693">
    <property type="entry name" value="TF_LuxR_autoind-bd_dom_sf"/>
</dbReference>
<evidence type="ECO:0000259" key="4">
    <source>
        <dbReference type="PROSITE" id="PS50043"/>
    </source>
</evidence>
<dbReference type="PANTHER" id="PTHR44688:SF16">
    <property type="entry name" value="DNA-BINDING TRANSCRIPTIONAL ACTIVATOR DEVR_DOSR"/>
    <property type="match status" value="1"/>
</dbReference>
<dbReference type="PRINTS" id="PR00038">
    <property type="entry name" value="HTHLUXR"/>
</dbReference>
<evidence type="ECO:0000256" key="1">
    <source>
        <dbReference type="ARBA" id="ARBA00023015"/>
    </source>
</evidence>
<name>A0A4V3US21_9GAMM</name>
<dbReference type="EMBL" id="SOBT01000009">
    <property type="protein sequence ID" value="TDU28664.1"/>
    <property type="molecule type" value="Genomic_DNA"/>
</dbReference>
<dbReference type="Pfam" id="PF03472">
    <property type="entry name" value="Autoind_bind"/>
    <property type="match status" value="1"/>
</dbReference>
<dbReference type="PROSITE" id="PS50043">
    <property type="entry name" value="HTH_LUXR_2"/>
    <property type="match status" value="1"/>
</dbReference>
<dbReference type="SUPFAM" id="SSF46894">
    <property type="entry name" value="C-terminal effector domain of the bipartite response regulators"/>
    <property type="match status" value="1"/>
</dbReference>
<dbReference type="InterPro" id="IPR005143">
    <property type="entry name" value="TF_LuxR_autoind-bd_dom"/>
</dbReference>
<gene>
    <name evidence="5" type="ORF">DFR24_3039</name>
</gene>
<dbReference type="GO" id="GO:0003677">
    <property type="term" value="F:DNA binding"/>
    <property type="evidence" value="ECO:0007669"/>
    <property type="project" value="UniProtKB-KW"/>
</dbReference>
<dbReference type="InterPro" id="IPR000792">
    <property type="entry name" value="Tscrpt_reg_LuxR_C"/>
</dbReference>
<dbReference type="PANTHER" id="PTHR44688">
    <property type="entry name" value="DNA-BINDING TRANSCRIPTIONAL ACTIVATOR DEVR_DOSR"/>
    <property type="match status" value="1"/>
</dbReference>
<keyword evidence="3" id="KW-0804">Transcription</keyword>
<evidence type="ECO:0000313" key="5">
    <source>
        <dbReference type="EMBL" id="TDU28664.1"/>
    </source>
</evidence>
<dbReference type="Pfam" id="PF00196">
    <property type="entry name" value="GerE"/>
    <property type="match status" value="1"/>
</dbReference>
<sequence>MQIETGFHRARSFDVALDRLAEATHALGFDAVDYGFMRRARTPDGQYNAPDIAWRNWPARVRTGWSRFSRVDPFLVASYPRTLPLDWQHVKGAGWLTPLQKEALAYVENFGIEDGLSVPIHLPDGGFAFVTAVAHEGHSAWRTQQARVTDQLFVMAHEFHAAVASRFGLRADTPRVTKLSPREREMLSHAAAGLSAPETARRVHRSVETVRRQRKSAMEKLGAHTVAQAVAHAMGQGLLSP</sequence>
<dbReference type="GO" id="GO:0006355">
    <property type="term" value="P:regulation of DNA-templated transcription"/>
    <property type="evidence" value="ECO:0007669"/>
    <property type="project" value="InterPro"/>
</dbReference>
<dbReference type="CDD" id="cd06170">
    <property type="entry name" value="LuxR_C_like"/>
    <property type="match status" value="1"/>
</dbReference>
<dbReference type="Proteomes" id="UP000295341">
    <property type="component" value="Unassembled WGS sequence"/>
</dbReference>
<dbReference type="RefSeq" id="WP_162851230.1">
    <property type="nucleotide sequence ID" value="NZ_MWIN01000002.1"/>
</dbReference>
<organism evidence="5 6">
    <name type="scientific">Panacagrimonas perspica</name>
    <dbReference type="NCBI Taxonomy" id="381431"/>
    <lineage>
        <taxon>Bacteria</taxon>
        <taxon>Pseudomonadati</taxon>
        <taxon>Pseudomonadota</taxon>
        <taxon>Gammaproteobacteria</taxon>
        <taxon>Nevskiales</taxon>
        <taxon>Nevskiaceae</taxon>
        <taxon>Panacagrimonas</taxon>
    </lineage>
</organism>
<dbReference type="Gene3D" id="3.30.450.80">
    <property type="entry name" value="Transcription factor LuxR-like, autoinducer-binding domain"/>
    <property type="match status" value="1"/>
</dbReference>
<protein>
    <submittedName>
        <fullName evidence="5">LuxR family transcriptional regulator</fullName>
    </submittedName>
</protein>
<feature type="domain" description="HTH luxR-type" evidence="4">
    <location>
        <begin position="172"/>
        <end position="237"/>
    </location>
</feature>
<comment type="caution">
    <text evidence="5">The sequence shown here is derived from an EMBL/GenBank/DDBJ whole genome shotgun (WGS) entry which is preliminary data.</text>
</comment>
<dbReference type="SUPFAM" id="SSF75516">
    <property type="entry name" value="Pheromone-binding domain of LuxR-like quorum-sensing transcription factors"/>
    <property type="match status" value="1"/>
</dbReference>
<reference evidence="5 6" key="1">
    <citation type="submission" date="2019-03" db="EMBL/GenBank/DDBJ databases">
        <title>Genomic Encyclopedia of Type Strains, Phase IV (KMG-IV): sequencing the most valuable type-strain genomes for metagenomic binning, comparative biology and taxonomic classification.</title>
        <authorList>
            <person name="Goeker M."/>
        </authorList>
    </citation>
    <scope>NUCLEOTIDE SEQUENCE [LARGE SCALE GENOMIC DNA]</scope>
    <source>
        <strain evidence="5 6">DSM 26377</strain>
    </source>
</reference>
<dbReference type="Gene3D" id="1.10.10.10">
    <property type="entry name" value="Winged helix-like DNA-binding domain superfamily/Winged helix DNA-binding domain"/>
    <property type="match status" value="1"/>
</dbReference>
<dbReference type="AlphaFoldDB" id="A0A4V3US21"/>